<sequence>MQGDDYMEFCSIVKQVRKELGLSQEQLARELSISFSTVNRWENGKSKPSQMAKELFFSFCKNKDINPDLYRKGGA</sequence>
<keyword evidence="2" id="KW-0238">DNA-binding</keyword>
<dbReference type="HOGENOM" id="CLU_066192_58_3_9"/>
<dbReference type="PROSITE" id="PS50943">
    <property type="entry name" value="HTH_CROC1"/>
    <property type="match status" value="1"/>
</dbReference>
<evidence type="ECO:0000313" key="3">
    <source>
        <dbReference type="Proteomes" id="UP000004459"/>
    </source>
</evidence>
<comment type="caution">
    <text evidence="2">The sequence shown here is derived from an EMBL/GenBank/DDBJ whole genome shotgun (WGS) entry which is preliminary data.</text>
</comment>
<organism evidence="2 3">
    <name type="scientific">Flavonifractor plautii ATCC 29863</name>
    <dbReference type="NCBI Taxonomy" id="411475"/>
    <lineage>
        <taxon>Bacteria</taxon>
        <taxon>Bacillati</taxon>
        <taxon>Bacillota</taxon>
        <taxon>Clostridia</taxon>
        <taxon>Eubacteriales</taxon>
        <taxon>Oscillospiraceae</taxon>
        <taxon>Flavonifractor</taxon>
    </lineage>
</organism>
<dbReference type="SMART" id="SM00530">
    <property type="entry name" value="HTH_XRE"/>
    <property type="match status" value="1"/>
</dbReference>
<feature type="domain" description="HTH cro/C1-type" evidence="1">
    <location>
        <begin position="13"/>
        <end position="50"/>
    </location>
</feature>
<dbReference type="CDD" id="cd00093">
    <property type="entry name" value="HTH_XRE"/>
    <property type="match status" value="1"/>
</dbReference>
<evidence type="ECO:0000259" key="1">
    <source>
        <dbReference type="PROSITE" id="PS50943"/>
    </source>
</evidence>
<name>G9YPQ6_FLAPL</name>
<dbReference type="EMBL" id="AGCK01000108">
    <property type="protein sequence ID" value="EHM52474.1"/>
    <property type="molecule type" value="Genomic_DNA"/>
</dbReference>
<dbReference type="SUPFAM" id="SSF47413">
    <property type="entry name" value="lambda repressor-like DNA-binding domains"/>
    <property type="match status" value="1"/>
</dbReference>
<dbReference type="GO" id="GO:0003677">
    <property type="term" value="F:DNA binding"/>
    <property type="evidence" value="ECO:0007669"/>
    <property type="project" value="UniProtKB-KW"/>
</dbReference>
<proteinExistence type="predicted"/>
<dbReference type="Pfam" id="PF01381">
    <property type="entry name" value="HTH_3"/>
    <property type="match status" value="1"/>
</dbReference>
<evidence type="ECO:0000313" key="2">
    <source>
        <dbReference type="EMBL" id="EHM52474.1"/>
    </source>
</evidence>
<dbReference type="Gene3D" id="1.10.260.40">
    <property type="entry name" value="lambda repressor-like DNA-binding domains"/>
    <property type="match status" value="1"/>
</dbReference>
<dbReference type="AlphaFoldDB" id="G9YPQ6"/>
<dbReference type="InterPro" id="IPR001387">
    <property type="entry name" value="Cro/C1-type_HTH"/>
</dbReference>
<accession>G9YPQ6</accession>
<reference evidence="2 3" key="1">
    <citation type="submission" date="2011-08" db="EMBL/GenBank/DDBJ databases">
        <authorList>
            <person name="Weinstock G."/>
            <person name="Sodergren E."/>
            <person name="Clifton S."/>
            <person name="Fulton L."/>
            <person name="Fulton B."/>
            <person name="Courtney L."/>
            <person name="Fronick C."/>
            <person name="Harrison M."/>
            <person name="Strong C."/>
            <person name="Farmer C."/>
            <person name="Delahaunty K."/>
            <person name="Markovic C."/>
            <person name="Hall O."/>
            <person name="Minx P."/>
            <person name="Tomlinson C."/>
            <person name="Mitreva M."/>
            <person name="Hou S."/>
            <person name="Chen J."/>
            <person name="Wollam A."/>
            <person name="Pepin K.H."/>
            <person name="Johnson M."/>
            <person name="Bhonagiri V."/>
            <person name="Zhang X."/>
            <person name="Suruliraj S."/>
            <person name="Warren W."/>
            <person name="Chinwalla A."/>
            <person name="Mardis E.R."/>
            <person name="Wilson R.K."/>
        </authorList>
    </citation>
    <scope>NUCLEOTIDE SEQUENCE [LARGE SCALE GENOMIC DNA]</scope>
    <source>
        <strain evidence="2 3">ATCC 29863</strain>
    </source>
</reference>
<gene>
    <name evidence="2" type="ORF">HMPREF0372_01495</name>
</gene>
<protein>
    <submittedName>
        <fullName evidence="2">DNA-binding helix-turn-helix protein</fullName>
    </submittedName>
</protein>
<dbReference type="Proteomes" id="UP000004459">
    <property type="component" value="Unassembled WGS sequence"/>
</dbReference>
<dbReference type="InterPro" id="IPR010982">
    <property type="entry name" value="Lambda_DNA-bd_dom_sf"/>
</dbReference>